<evidence type="ECO:0000313" key="5">
    <source>
        <dbReference type="Proteomes" id="UP000295096"/>
    </source>
</evidence>
<sequence>MPVEPSSRRRFRLPDTLPQTAPGLGPDQRRAAPRVAVLVPCYNEEVAIPRVVEAFRATLPDAAIYVYDNNSKDRTIETARAAGAIVRTESLQGKGHVVRRMFADIEADIYVLVDGDDTYEAAAAPRMIAKLADEKLDMVTGIRISEIQEAYRPGHRFGNLMLTGMVRTIFGNRITDMLSGYRVFSRRFVKSFPALAAGFETETEFTVHALELMLPVGEVETAYKDRPAGSTSKLRTFSDGWRILKAIIALVKREKPLPFFSWIAAALLLVGLGFGTPVVWEFLATGLVPRLPTAVLAMGLVLLSFLSFACGMILDTVTRGRMEAKRTAYLAIPAPDFEGVRPG</sequence>
<feature type="domain" description="Glycosyltransferase 2-like" evidence="3">
    <location>
        <begin position="37"/>
        <end position="189"/>
    </location>
</feature>
<dbReference type="RefSeq" id="WP_133286625.1">
    <property type="nucleotide sequence ID" value="NZ_SMSJ01000001.1"/>
</dbReference>
<dbReference type="InterPro" id="IPR029044">
    <property type="entry name" value="Nucleotide-diphossugar_trans"/>
</dbReference>
<evidence type="ECO:0000313" key="4">
    <source>
        <dbReference type="EMBL" id="TDH64469.1"/>
    </source>
</evidence>
<dbReference type="PANTHER" id="PTHR48090:SF7">
    <property type="entry name" value="RFBJ PROTEIN"/>
    <property type="match status" value="1"/>
</dbReference>
<evidence type="ECO:0000259" key="3">
    <source>
        <dbReference type="Pfam" id="PF00535"/>
    </source>
</evidence>
<reference evidence="4 5" key="1">
    <citation type="journal article" date="2016" name="J. Microbiol.">
        <title>Dankookia rubra gen. nov., sp. nov., an alphaproteobacterium isolated from sediment of a shallow stream.</title>
        <authorList>
            <person name="Kim W.H."/>
            <person name="Kim D.H."/>
            <person name="Kang K."/>
            <person name="Ahn T.Y."/>
        </authorList>
    </citation>
    <scope>NUCLEOTIDE SEQUENCE [LARGE SCALE GENOMIC DNA]</scope>
    <source>
        <strain evidence="4 5">JCM30602</strain>
    </source>
</reference>
<dbReference type="AlphaFoldDB" id="A0A4R5QNR8"/>
<dbReference type="CDD" id="cd04179">
    <property type="entry name" value="DPM_DPG-synthase_like"/>
    <property type="match status" value="1"/>
</dbReference>
<dbReference type="InterPro" id="IPR050256">
    <property type="entry name" value="Glycosyltransferase_2"/>
</dbReference>
<comment type="caution">
    <text evidence="4">The sequence shown here is derived from an EMBL/GenBank/DDBJ whole genome shotgun (WGS) entry which is preliminary data.</text>
</comment>
<proteinExistence type="predicted"/>
<keyword evidence="2" id="KW-0812">Transmembrane</keyword>
<dbReference type="Pfam" id="PF00535">
    <property type="entry name" value="Glycos_transf_2"/>
    <property type="match status" value="1"/>
</dbReference>
<keyword evidence="4" id="KW-0808">Transferase</keyword>
<keyword evidence="2" id="KW-1133">Transmembrane helix</keyword>
<feature type="transmembrane region" description="Helical" evidence="2">
    <location>
        <begin position="259"/>
        <end position="283"/>
    </location>
</feature>
<dbReference type="GO" id="GO:0016740">
    <property type="term" value="F:transferase activity"/>
    <property type="evidence" value="ECO:0007669"/>
    <property type="project" value="UniProtKB-KW"/>
</dbReference>
<dbReference type="PANTHER" id="PTHR48090">
    <property type="entry name" value="UNDECAPRENYL-PHOSPHATE 4-DEOXY-4-FORMAMIDO-L-ARABINOSE TRANSFERASE-RELATED"/>
    <property type="match status" value="1"/>
</dbReference>
<dbReference type="SUPFAM" id="SSF53448">
    <property type="entry name" value="Nucleotide-diphospho-sugar transferases"/>
    <property type="match status" value="1"/>
</dbReference>
<dbReference type="Proteomes" id="UP000295096">
    <property type="component" value="Unassembled WGS sequence"/>
</dbReference>
<dbReference type="Gene3D" id="3.90.550.10">
    <property type="entry name" value="Spore Coat Polysaccharide Biosynthesis Protein SpsA, Chain A"/>
    <property type="match status" value="1"/>
</dbReference>
<name>A0A4R5QNR8_9PROT</name>
<dbReference type="InterPro" id="IPR001173">
    <property type="entry name" value="Glyco_trans_2-like"/>
</dbReference>
<keyword evidence="2" id="KW-0472">Membrane</keyword>
<dbReference type="EMBL" id="SMSJ01000001">
    <property type="protein sequence ID" value="TDH64469.1"/>
    <property type="molecule type" value="Genomic_DNA"/>
</dbReference>
<gene>
    <name evidence="4" type="ORF">E2C06_00555</name>
</gene>
<keyword evidence="5" id="KW-1185">Reference proteome</keyword>
<organism evidence="4 5">
    <name type="scientific">Dankookia rubra</name>
    <dbReference type="NCBI Taxonomy" id="1442381"/>
    <lineage>
        <taxon>Bacteria</taxon>
        <taxon>Pseudomonadati</taxon>
        <taxon>Pseudomonadota</taxon>
        <taxon>Alphaproteobacteria</taxon>
        <taxon>Acetobacterales</taxon>
        <taxon>Roseomonadaceae</taxon>
        <taxon>Dankookia</taxon>
    </lineage>
</organism>
<accession>A0A4R5QNR8</accession>
<evidence type="ECO:0000256" key="1">
    <source>
        <dbReference type="SAM" id="MobiDB-lite"/>
    </source>
</evidence>
<feature type="transmembrane region" description="Helical" evidence="2">
    <location>
        <begin position="295"/>
        <end position="317"/>
    </location>
</feature>
<feature type="region of interest" description="Disordered" evidence="1">
    <location>
        <begin position="1"/>
        <end position="28"/>
    </location>
</feature>
<protein>
    <submittedName>
        <fullName evidence="4">Glycosyltransferase</fullName>
    </submittedName>
</protein>
<evidence type="ECO:0000256" key="2">
    <source>
        <dbReference type="SAM" id="Phobius"/>
    </source>
</evidence>
<dbReference type="OrthoDB" id="3177103at2"/>